<evidence type="ECO:0000259" key="4">
    <source>
        <dbReference type="PROSITE" id="PS50830"/>
    </source>
</evidence>
<name>A0A9E5D8J3_9EURY</name>
<evidence type="ECO:0000256" key="3">
    <source>
        <dbReference type="ARBA" id="ARBA00022801"/>
    </source>
</evidence>
<dbReference type="GO" id="GO:0004519">
    <property type="term" value="F:endonuclease activity"/>
    <property type="evidence" value="ECO:0007669"/>
    <property type="project" value="UniProtKB-KW"/>
</dbReference>
<dbReference type="GO" id="GO:0003676">
    <property type="term" value="F:nucleic acid binding"/>
    <property type="evidence" value="ECO:0007669"/>
    <property type="project" value="InterPro"/>
</dbReference>
<dbReference type="SUPFAM" id="SSF50199">
    <property type="entry name" value="Staphylococcal nuclease"/>
    <property type="match status" value="1"/>
</dbReference>
<keyword evidence="6" id="KW-1185">Reference proteome</keyword>
<dbReference type="InterPro" id="IPR016071">
    <property type="entry name" value="Staphylococal_nuclease_OB-fold"/>
</dbReference>
<dbReference type="PANTHER" id="PTHR12302">
    <property type="entry name" value="EBNA2 BINDING PROTEIN P100"/>
    <property type="match status" value="1"/>
</dbReference>
<keyword evidence="2" id="KW-0255">Endonuclease</keyword>
<sequence>MFFYSLPSMNKYVALLLVILCLVGSSGCVGSDIDSSAHTLEFVNVTEVIDGDTIVISSGERVRLIGVDTPEVGEPYYSEAKQYMVQRVLGKVVGLEKDVSETDHYGRLLRYVWVDGEMVNKELVLSGLAFSKTYRPDIYYQDIFDSAEIMAKENGVGLWSVPAMAEDAVTISYLEAGRYIDQVVTVEGTIVRTTKKDDSGIVFLNFHDPYEGYFTVVIWSDDWDRFSQDPDIMYGGKHVLVTGKVIEYKGSPEIIVEDPSQIVIIQ</sequence>
<protein>
    <submittedName>
        <fullName evidence="5">Thermonuclease family protein</fullName>
    </submittedName>
</protein>
<keyword evidence="3" id="KW-0378">Hydrolase</keyword>
<evidence type="ECO:0000313" key="6">
    <source>
        <dbReference type="Proteomes" id="UP001056766"/>
    </source>
</evidence>
<dbReference type="InterPro" id="IPR004365">
    <property type="entry name" value="NA-bd_OB_tRNA"/>
</dbReference>
<dbReference type="Pfam" id="PF00565">
    <property type="entry name" value="SNase"/>
    <property type="match status" value="1"/>
</dbReference>
<dbReference type="EMBL" id="JAGSOI010000003">
    <property type="protein sequence ID" value="MCM1985645.1"/>
    <property type="molecule type" value="Genomic_DNA"/>
</dbReference>
<accession>A0A9E5D8J3</accession>
<proteinExistence type="predicted"/>
<organism evidence="5 6">
    <name type="scientific">Methanococcoides seepicolus</name>
    <dbReference type="NCBI Taxonomy" id="2828780"/>
    <lineage>
        <taxon>Archaea</taxon>
        <taxon>Methanobacteriati</taxon>
        <taxon>Methanobacteriota</taxon>
        <taxon>Stenosarchaea group</taxon>
        <taxon>Methanomicrobia</taxon>
        <taxon>Methanosarcinales</taxon>
        <taxon>Methanosarcinaceae</taxon>
        <taxon>Methanococcoides</taxon>
    </lineage>
</organism>
<feature type="domain" description="TNase-like" evidence="4">
    <location>
        <begin position="39"/>
        <end position="161"/>
    </location>
</feature>
<dbReference type="GO" id="GO:0016787">
    <property type="term" value="F:hydrolase activity"/>
    <property type="evidence" value="ECO:0007669"/>
    <property type="project" value="UniProtKB-KW"/>
</dbReference>
<gene>
    <name evidence="5" type="ORF">KDK67_01215</name>
</gene>
<dbReference type="SMART" id="SM00318">
    <property type="entry name" value="SNc"/>
    <property type="match status" value="1"/>
</dbReference>
<comment type="caution">
    <text evidence="5">The sequence shown here is derived from an EMBL/GenBank/DDBJ whole genome shotgun (WGS) entry which is preliminary data.</text>
</comment>
<evidence type="ECO:0000256" key="2">
    <source>
        <dbReference type="ARBA" id="ARBA00022759"/>
    </source>
</evidence>
<dbReference type="Pfam" id="PF01336">
    <property type="entry name" value="tRNA_anti-codon"/>
    <property type="match status" value="1"/>
</dbReference>
<dbReference type="PANTHER" id="PTHR12302:SF3">
    <property type="entry name" value="SERINE_THREONINE-PROTEIN KINASE 31"/>
    <property type="match status" value="1"/>
</dbReference>
<keyword evidence="1" id="KW-0540">Nuclease</keyword>
<dbReference type="InterPro" id="IPR035437">
    <property type="entry name" value="SNase_OB-fold_sf"/>
</dbReference>
<dbReference type="Proteomes" id="UP001056766">
    <property type="component" value="Unassembled WGS sequence"/>
</dbReference>
<dbReference type="PROSITE" id="PS50830">
    <property type="entry name" value="TNASE_3"/>
    <property type="match status" value="1"/>
</dbReference>
<evidence type="ECO:0000256" key="1">
    <source>
        <dbReference type="ARBA" id="ARBA00022722"/>
    </source>
</evidence>
<evidence type="ECO:0000313" key="5">
    <source>
        <dbReference type="EMBL" id="MCM1985645.1"/>
    </source>
</evidence>
<reference evidence="5" key="1">
    <citation type="journal article" date="2021" name="mSystems">
        <title>Bacteria and Archaea Synergistically Convert Glycine Betaine to Biogenic Methane in the Formosa Cold Seep of the South China Sea.</title>
        <authorList>
            <person name="Li L."/>
            <person name="Zhang W."/>
            <person name="Zhang S."/>
            <person name="Song L."/>
            <person name="Sun Q."/>
            <person name="Zhang H."/>
            <person name="Xiang H."/>
            <person name="Dong X."/>
        </authorList>
    </citation>
    <scope>NUCLEOTIDE SEQUENCE</scope>
    <source>
        <strain evidence="5">LLY</strain>
    </source>
</reference>
<dbReference type="AlphaFoldDB" id="A0A9E5D8J3"/>
<dbReference type="Gene3D" id="2.40.50.90">
    <property type="match status" value="1"/>
</dbReference>
<reference evidence="5" key="2">
    <citation type="submission" date="2021-04" db="EMBL/GenBank/DDBJ databases">
        <authorList>
            <person name="Dong X."/>
        </authorList>
    </citation>
    <scope>NUCLEOTIDE SEQUENCE</scope>
    <source>
        <strain evidence="5">LLY</strain>
    </source>
</reference>